<keyword evidence="1" id="KW-0472">Membrane</keyword>
<keyword evidence="1" id="KW-1133">Transmembrane helix</keyword>
<feature type="transmembrane region" description="Helical" evidence="1">
    <location>
        <begin position="68"/>
        <end position="89"/>
    </location>
</feature>
<sequence>MSAPRKTYDLRITGRWVVGLLWASILLDVALLLVTVWLYSSLNGFENGRLDQSEAEAAFVAIGNIQKLAYLIAVAISVICIVVSCMWIYRAAHNAGGIAPTEKRIKPGWAVGWFFIPVANLWKPYQSIRQTWNTTFDPSGDMNRPGPSVLAWWWVTWIVSNILSNVSIRQERLAETLVDFKILTFIDMAFFPITIISTLLFLRIVRAITSGQVAVLNTPTFGATAPVPTPSA</sequence>
<evidence type="ECO:0000313" key="4">
    <source>
        <dbReference type="Proteomes" id="UP001595973"/>
    </source>
</evidence>
<name>A0ABV9KC61_9RHOB</name>
<keyword evidence="4" id="KW-1185">Reference proteome</keyword>
<reference evidence="4" key="1">
    <citation type="journal article" date="2019" name="Int. J. Syst. Evol. Microbiol.">
        <title>The Global Catalogue of Microorganisms (GCM) 10K type strain sequencing project: providing services to taxonomists for standard genome sequencing and annotation.</title>
        <authorList>
            <consortium name="The Broad Institute Genomics Platform"/>
            <consortium name="The Broad Institute Genome Sequencing Center for Infectious Disease"/>
            <person name="Wu L."/>
            <person name="Ma J."/>
        </authorList>
    </citation>
    <scope>NUCLEOTIDE SEQUENCE [LARGE SCALE GENOMIC DNA]</scope>
    <source>
        <strain evidence="4">CGMCC 4.7283</strain>
    </source>
</reference>
<dbReference type="EMBL" id="JBHSGI010000002">
    <property type="protein sequence ID" value="MFC4667785.1"/>
    <property type="molecule type" value="Genomic_DNA"/>
</dbReference>
<dbReference type="Pfam" id="PF14219">
    <property type="entry name" value="DUF4328"/>
    <property type="match status" value="1"/>
</dbReference>
<evidence type="ECO:0000256" key="1">
    <source>
        <dbReference type="SAM" id="Phobius"/>
    </source>
</evidence>
<dbReference type="RefSeq" id="WP_380716019.1">
    <property type="nucleotide sequence ID" value="NZ_JBHSGI010000002.1"/>
</dbReference>
<keyword evidence="1" id="KW-0812">Transmembrane</keyword>
<organism evidence="3 4">
    <name type="scientific">Seohaeicola nanhaiensis</name>
    <dbReference type="NCBI Taxonomy" id="1387282"/>
    <lineage>
        <taxon>Bacteria</taxon>
        <taxon>Pseudomonadati</taxon>
        <taxon>Pseudomonadota</taxon>
        <taxon>Alphaproteobacteria</taxon>
        <taxon>Rhodobacterales</taxon>
        <taxon>Roseobacteraceae</taxon>
        <taxon>Seohaeicola</taxon>
    </lineage>
</organism>
<comment type="caution">
    <text evidence="3">The sequence shown here is derived from an EMBL/GenBank/DDBJ whole genome shotgun (WGS) entry which is preliminary data.</text>
</comment>
<feature type="domain" description="DUF4328" evidence="2">
    <location>
        <begin position="64"/>
        <end position="209"/>
    </location>
</feature>
<proteinExistence type="predicted"/>
<protein>
    <submittedName>
        <fullName evidence="3">DUF4328 domain-containing protein</fullName>
    </submittedName>
</protein>
<feature type="transmembrane region" description="Helical" evidence="1">
    <location>
        <begin position="149"/>
        <end position="168"/>
    </location>
</feature>
<evidence type="ECO:0000313" key="3">
    <source>
        <dbReference type="EMBL" id="MFC4667785.1"/>
    </source>
</evidence>
<evidence type="ECO:0000259" key="2">
    <source>
        <dbReference type="Pfam" id="PF14219"/>
    </source>
</evidence>
<dbReference type="Proteomes" id="UP001595973">
    <property type="component" value="Unassembled WGS sequence"/>
</dbReference>
<accession>A0ABV9KC61</accession>
<feature type="transmembrane region" description="Helical" evidence="1">
    <location>
        <begin position="180"/>
        <end position="202"/>
    </location>
</feature>
<gene>
    <name evidence="3" type="ORF">ACFO5X_04405</name>
</gene>
<dbReference type="InterPro" id="IPR025565">
    <property type="entry name" value="DUF4328"/>
</dbReference>
<feature type="transmembrane region" description="Helical" evidence="1">
    <location>
        <begin position="20"/>
        <end position="40"/>
    </location>
</feature>